<reference evidence="1 2" key="1">
    <citation type="submission" date="2020-05" db="EMBL/GenBank/DDBJ databases">
        <title>Genome sequencing of Spirosoma sp. TS118.</title>
        <authorList>
            <person name="Lee J.-H."/>
            <person name="Jeong S."/>
            <person name="Zhao L."/>
            <person name="Jung J.-H."/>
            <person name="Kim M.-K."/>
            <person name="Lim S."/>
        </authorList>
    </citation>
    <scope>NUCLEOTIDE SEQUENCE [LARGE SCALE GENOMIC DNA]</scope>
    <source>
        <strain evidence="1 2">TS118</strain>
    </source>
</reference>
<protein>
    <submittedName>
        <fullName evidence="1">Four helix bundle protein</fullName>
    </submittedName>
</protein>
<dbReference type="NCBIfam" id="TIGR02436">
    <property type="entry name" value="four helix bundle protein"/>
    <property type="match status" value="1"/>
</dbReference>
<sequence length="122" mass="14220">MKRSFRFESLEVWQISIELGDQLFDIADNLEQMKRYRFAEQLRGAGMSISNNIAEGSESVSKKEFYQFLNFARRSCFECANILIVVQRRGYVSEETKQRLFASLDELSRKISSFQKVLCPAD</sequence>
<dbReference type="InterPro" id="IPR036583">
    <property type="entry name" value="23S_rRNA_IVS_sf"/>
</dbReference>
<dbReference type="Proteomes" id="UP000502756">
    <property type="component" value="Chromosome"/>
</dbReference>
<organism evidence="1 2">
    <name type="scientific">Spirosoma taeanense</name>
    <dbReference type="NCBI Taxonomy" id="2735870"/>
    <lineage>
        <taxon>Bacteria</taxon>
        <taxon>Pseudomonadati</taxon>
        <taxon>Bacteroidota</taxon>
        <taxon>Cytophagia</taxon>
        <taxon>Cytophagales</taxon>
        <taxon>Cytophagaceae</taxon>
        <taxon>Spirosoma</taxon>
    </lineage>
</organism>
<dbReference type="KEGG" id="stae:HNV11_11145"/>
<dbReference type="PANTHER" id="PTHR38471">
    <property type="entry name" value="FOUR HELIX BUNDLE PROTEIN"/>
    <property type="match status" value="1"/>
</dbReference>
<dbReference type="InterPro" id="IPR012657">
    <property type="entry name" value="23S_rRNA-intervening_sequence"/>
</dbReference>
<evidence type="ECO:0000313" key="1">
    <source>
        <dbReference type="EMBL" id="QJW89892.1"/>
    </source>
</evidence>
<proteinExistence type="predicted"/>
<accession>A0A6M5YAK9</accession>
<keyword evidence="2" id="KW-1185">Reference proteome</keyword>
<dbReference type="AlphaFoldDB" id="A0A6M5YAK9"/>
<dbReference type="EMBL" id="CP053435">
    <property type="protein sequence ID" value="QJW89892.1"/>
    <property type="molecule type" value="Genomic_DNA"/>
</dbReference>
<dbReference type="RefSeq" id="WP_171739736.1">
    <property type="nucleotide sequence ID" value="NZ_CP053435.1"/>
</dbReference>
<dbReference type="Pfam" id="PF05635">
    <property type="entry name" value="23S_rRNA_IVP"/>
    <property type="match status" value="1"/>
</dbReference>
<gene>
    <name evidence="1" type="ORF">HNV11_11145</name>
</gene>
<dbReference type="PANTHER" id="PTHR38471:SF2">
    <property type="entry name" value="FOUR HELIX BUNDLE PROTEIN"/>
    <property type="match status" value="1"/>
</dbReference>
<name>A0A6M5YAK9_9BACT</name>
<dbReference type="SUPFAM" id="SSF158446">
    <property type="entry name" value="IVS-encoded protein-like"/>
    <property type="match status" value="1"/>
</dbReference>
<evidence type="ECO:0000313" key="2">
    <source>
        <dbReference type="Proteomes" id="UP000502756"/>
    </source>
</evidence>
<dbReference type="Gene3D" id="1.20.1440.60">
    <property type="entry name" value="23S rRNA-intervening sequence"/>
    <property type="match status" value="1"/>
</dbReference>